<keyword evidence="7 9" id="KW-0139">CF(1)</keyword>
<dbReference type="InterPro" id="IPR020547">
    <property type="entry name" value="ATP_synth_F1_esu_C"/>
</dbReference>
<evidence type="ECO:0000256" key="9">
    <source>
        <dbReference type="HAMAP-Rule" id="MF_00530"/>
    </source>
</evidence>
<evidence type="ECO:0000313" key="20">
    <source>
        <dbReference type="Proteomes" id="UP000285740"/>
    </source>
</evidence>
<dbReference type="EMBL" id="QSFO01000001">
    <property type="protein sequence ID" value="RHA57311.1"/>
    <property type="molecule type" value="Genomic_DNA"/>
</dbReference>
<evidence type="ECO:0000256" key="5">
    <source>
        <dbReference type="ARBA" id="ARBA00023065"/>
    </source>
</evidence>
<proteinExistence type="inferred from homology"/>
<dbReference type="SUPFAM" id="SSF51344">
    <property type="entry name" value="Epsilon subunit of F1F0-ATP synthase N-terminal domain"/>
    <property type="match status" value="1"/>
</dbReference>
<dbReference type="Proteomes" id="UP000285740">
    <property type="component" value="Unassembled WGS sequence"/>
</dbReference>
<dbReference type="Proteomes" id="UP000283314">
    <property type="component" value="Unassembled WGS sequence"/>
</dbReference>
<evidence type="ECO:0000313" key="21">
    <source>
        <dbReference type="Proteomes" id="UP000286186"/>
    </source>
</evidence>
<dbReference type="SUPFAM" id="SSF46604">
    <property type="entry name" value="Epsilon subunit of F1F0-ATP synthase C-terminal domain"/>
    <property type="match status" value="1"/>
</dbReference>
<dbReference type="Pfam" id="PF02823">
    <property type="entry name" value="ATP-synt_DE_N"/>
    <property type="match status" value="1"/>
</dbReference>
<protein>
    <recommendedName>
        <fullName evidence="9">ATP synthase epsilon chain</fullName>
    </recommendedName>
    <alternativeName>
        <fullName evidence="9">ATP synthase F1 sector epsilon subunit</fullName>
    </alternativeName>
    <alternativeName>
        <fullName evidence="9">F-ATPase epsilon subunit</fullName>
    </alternativeName>
</protein>
<dbReference type="InterPro" id="IPR020546">
    <property type="entry name" value="ATP_synth_F1_dsu/esu_N"/>
</dbReference>
<evidence type="ECO:0000313" key="16">
    <source>
        <dbReference type="EMBL" id="RHL47223.1"/>
    </source>
</evidence>
<evidence type="ECO:0000313" key="17">
    <source>
        <dbReference type="Proteomes" id="UP000283314"/>
    </source>
</evidence>
<dbReference type="Proteomes" id="UP000284598">
    <property type="component" value="Unassembled WGS sequence"/>
</dbReference>
<evidence type="ECO:0000256" key="6">
    <source>
        <dbReference type="ARBA" id="ARBA00023136"/>
    </source>
</evidence>
<evidence type="ECO:0000313" key="19">
    <source>
        <dbReference type="Proteomes" id="UP000284779"/>
    </source>
</evidence>
<keyword evidence="8 9" id="KW-0066">ATP synthesis</keyword>
<gene>
    <name evidence="9" type="primary">atpC</name>
    <name evidence="16" type="ORF">DW018_03645</name>
    <name evidence="15" type="ORF">DW652_04080</name>
    <name evidence="14" type="ORF">DW918_08495</name>
    <name evidence="13" type="ORF">DW929_00280</name>
    <name evidence="12" type="ORF">DW944_02320</name>
</gene>
<evidence type="ECO:0000313" key="13">
    <source>
        <dbReference type="EMBL" id="RHA57311.1"/>
    </source>
</evidence>
<evidence type="ECO:0000256" key="3">
    <source>
        <dbReference type="ARBA" id="ARBA00022448"/>
    </source>
</evidence>
<feature type="domain" description="ATP synthase epsilon subunit C-terminal" evidence="10">
    <location>
        <begin position="88"/>
        <end position="130"/>
    </location>
</feature>
<dbReference type="InterPro" id="IPR001469">
    <property type="entry name" value="ATP_synth_F1_dsu/esu"/>
</dbReference>
<dbReference type="Pfam" id="PF00401">
    <property type="entry name" value="ATP-synt_DE"/>
    <property type="match status" value="1"/>
</dbReference>
<keyword evidence="6 9" id="KW-0472">Membrane</keyword>
<evidence type="ECO:0000259" key="10">
    <source>
        <dbReference type="Pfam" id="PF00401"/>
    </source>
</evidence>
<reference evidence="17 18" key="1">
    <citation type="submission" date="2018-08" db="EMBL/GenBank/DDBJ databases">
        <title>A genome reference for cultivated species of the human gut microbiota.</title>
        <authorList>
            <person name="Zou Y."/>
            <person name="Xue W."/>
            <person name="Luo G."/>
        </authorList>
    </citation>
    <scope>NUCLEOTIDE SEQUENCE [LARGE SCALE GENOMIC DNA]</scope>
    <source>
        <strain evidence="16 17">AF37-4</strain>
        <strain evidence="15 21">AM23-22</strain>
        <strain evidence="14 20">AM42-30</strain>
        <strain evidence="13 18">AM43-2</strain>
        <strain evidence="12 19">AM44-11BH</strain>
    </source>
</reference>
<dbReference type="EMBL" id="QRHR01000003">
    <property type="protein sequence ID" value="RHF89660.1"/>
    <property type="molecule type" value="Genomic_DNA"/>
</dbReference>
<comment type="function">
    <text evidence="9">Produces ATP from ADP in the presence of a proton gradient across the membrane.</text>
</comment>
<dbReference type="EMBL" id="QSFV01000029">
    <property type="protein sequence ID" value="RHA79274.1"/>
    <property type="molecule type" value="Genomic_DNA"/>
</dbReference>
<evidence type="ECO:0000256" key="8">
    <source>
        <dbReference type="ARBA" id="ARBA00023310"/>
    </source>
</evidence>
<dbReference type="GO" id="GO:0005886">
    <property type="term" value="C:plasma membrane"/>
    <property type="evidence" value="ECO:0007669"/>
    <property type="project" value="UniProtKB-SubCell"/>
</dbReference>
<keyword evidence="9" id="KW-0375">Hydrogen ion transport</keyword>
<sequence length="141" mass="15572">MSNSFGIKVIACDKIFYSGRCTQLVLPLRDGSKAIQAHHENMVFSVEVGEIKITKEDGSTIVGVTGTGFAQMVNNRATVIVDTCEYPEEIDLRRAEEAKERAEEQLRQKQSIAEYHISKASLARAMARLKEGSGKGTPYGY</sequence>
<comment type="similarity">
    <text evidence="2 9">Belongs to the ATPase epsilon chain family.</text>
</comment>
<dbReference type="GO" id="GO:0046933">
    <property type="term" value="F:proton-transporting ATP synthase activity, rotational mechanism"/>
    <property type="evidence" value="ECO:0007669"/>
    <property type="project" value="UniProtKB-UniRule"/>
</dbReference>
<keyword evidence="4 9" id="KW-1003">Cell membrane</keyword>
<dbReference type="EMBL" id="QROT01000002">
    <property type="protein sequence ID" value="RHL47223.1"/>
    <property type="molecule type" value="Genomic_DNA"/>
</dbReference>
<comment type="subunit">
    <text evidence="9">F-type ATPases have 2 components, CF(1) - the catalytic core - and CF(0) - the membrane proton channel. CF(1) has five subunits: alpha(3), beta(3), gamma(1), delta(1), epsilon(1). CF(0) has three main subunits: a, b and c.</text>
</comment>
<dbReference type="CDD" id="cd12152">
    <property type="entry name" value="F1-ATPase_delta"/>
    <property type="match status" value="1"/>
</dbReference>
<feature type="domain" description="ATP synthase F1 complex delta/epsilon subunit N-terminal" evidence="11">
    <location>
        <begin position="7"/>
        <end position="83"/>
    </location>
</feature>
<dbReference type="Gene3D" id="2.60.15.10">
    <property type="entry name" value="F0F1 ATP synthase delta/epsilon subunit, N-terminal"/>
    <property type="match status" value="1"/>
</dbReference>
<dbReference type="AlphaFoldDB" id="A0A413RBG7"/>
<dbReference type="InterPro" id="IPR036771">
    <property type="entry name" value="ATPsynth_dsu/esu_N"/>
</dbReference>
<dbReference type="Gene3D" id="1.20.5.440">
    <property type="entry name" value="ATP synthase delta/epsilon subunit, C-terminal domain"/>
    <property type="match status" value="1"/>
</dbReference>
<dbReference type="RefSeq" id="WP_117969470.1">
    <property type="nucleotide sequence ID" value="NZ_CABJDQ010000002.1"/>
</dbReference>
<accession>A0A413RBG7</accession>
<comment type="subcellular location">
    <subcellularLocation>
        <location evidence="9">Cell membrane</location>
        <topology evidence="9">Peripheral membrane protein</topology>
    </subcellularLocation>
    <subcellularLocation>
        <location evidence="1">Endomembrane system</location>
        <topology evidence="1">Peripheral membrane protein</topology>
    </subcellularLocation>
</comment>
<dbReference type="GO" id="GO:0045259">
    <property type="term" value="C:proton-transporting ATP synthase complex"/>
    <property type="evidence" value="ECO:0007669"/>
    <property type="project" value="UniProtKB-KW"/>
</dbReference>
<keyword evidence="19" id="KW-1185">Reference proteome</keyword>
<dbReference type="EMBL" id="QSFD01000002">
    <property type="protein sequence ID" value="RHA20002.1"/>
    <property type="molecule type" value="Genomic_DNA"/>
</dbReference>
<evidence type="ECO:0000313" key="15">
    <source>
        <dbReference type="EMBL" id="RHF89660.1"/>
    </source>
</evidence>
<evidence type="ECO:0000313" key="18">
    <source>
        <dbReference type="Proteomes" id="UP000284598"/>
    </source>
</evidence>
<dbReference type="InterPro" id="IPR036794">
    <property type="entry name" value="ATP_F1_dsu/esu_C_sf"/>
</dbReference>
<name>A0A413RBG7_9FIRM</name>
<evidence type="ECO:0000259" key="11">
    <source>
        <dbReference type="Pfam" id="PF02823"/>
    </source>
</evidence>
<evidence type="ECO:0000313" key="12">
    <source>
        <dbReference type="EMBL" id="RHA20002.1"/>
    </source>
</evidence>
<dbReference type="Proteomes" id="UP000286186">
    <property type="component" value="Unassembled WGS sequence"/>
</dbReference>
<evidence type="ECO:0000256" key="1">
    <source>
        <dbReference type="ARBA" id="ARBA00004184"/>
    </source>
</evidence>
<dbReference type="GO" id="GO:0012505">
    <property type="term" value="C:endomembrane system"/>
    <property type="evidence" value="ECO:0007669"/>
    <property type="project" value="UniProtKB-SubCell"/>
</dbReference>
<evidence type="ECO:0000256" key="4">
    <source>
        <dbReference type="ARBA" id="ARBA00022475"/>
    </source>
</evidence>
<dbReference type="Proteomes" id="UP000284779">
    <property type="component" value="Unassembled WGS sequence"/>
</dbReference>
<keyword evidence="3 9" id="KW-0813">Transport</keyword>
<dbReference type="HAMAP" id="MF_00530">
    <property type="entry name" value="ATP_synth_epsil_bac"/>
    <property type="match status" value="1"/>
</dbReference>
<evidence type="ECO:0000313" key="14">
    <source>
        <dbReference type="EMBL" id="RHA79274.1"/>
    </source>
</evidence>
<keyword evidence="5 9" id="KW-0406">Ion transport</keyword>
<organism evidence="12 19">
    <name type="scientific">Eubacterium ventriosum</name>
    <dbReference type="NCBI Taxonomy" id="39496"/>
    <lineage>
        <taxon>Bacteria</taxon>
        <taxon>Bacillati</taxon>
        <taxon>Bacillota</taxon>
        <taxon>Clostridia</taxon>
        <taxon>Eubacteriales</taxon>
        <taxon>Eubacteriaceae</taxon>
        <taxon>Eubacterium</taxon>
    </lineage>
</organism>
<dbReference type="GO" id="GO:0005524">
    <property type="term" value="F:ATP binding"/>
    <property type="evidence" value="ECO:0007669"/>
    <property type="project" value="UniProtKB-UniRule"/>
</dbReference>
<dbReference type="GeneID" id="66466324"/>
<evidence type="ECO:0000256" key="2">
    <source>
        <dbReference type="ARBA" id="ARBA00005712"/>
    </source>
</evidence>
<comment type="caution">
    <text evidence="12">The sequence shown here is derived from an EMBL/GenBank/DDBJ whole genome shotgun (WGS) entry which is preliminary data.</text>
</comment>
<evidence type="ECO:0000256" key="7">
    <source>
        <dbReference type="ARBA" id="ARBA00023196"/>
    </source>
</evidence>